<evidence type="ECO:0000256" key="7">
    <source>
        <dbReference type="ARBA" id="ARBA00022723"/>
    </source>
</evidence>
<dbReference type="InterPro" id="IPR003473">
    <property type="entry name" value="NadA"/>
</dbReference>
<evidence type="ECO:0000256" key="5">
    <source>
        <dbReference type="ARBA" id="ARBA00022642"/>
    </source>
</evidence>
<dbReference type="Gene3D" id="3.40.50.10800">
    <property type="entry name" value="NadA-like"/>
    <property type="match status" value="1"/>
</dbReference>
<evidence type="ECO:0000256" key="4">
    <source>
        <dbReference type="ARBA" id="ARBA00022485"/>
    </source>
</evidence>
<comment type="pathway">
    <text evidence="2">Cofactor biosynthesis; NAD(+) biosynthesis; quinolinate from iminoaspartate: step 1/1.</text>
</comment>
<comment type="caution">
    <text evidence="10">The sequence shown here is derived from an EMBL/GenBank/DDBJ whole genome shotgun (WGS) entry which is preliminary data.</text>
</comment>
<dbReference type="EC" id="2.5.1.72" evidence="3"/>
<dbReference type="GO" id="GO:0051539">
    <property type="term" value="F:4 iron, 4 sulfur cluster binding"/>
    <property type="evidence" value="ECO:0007669"/>
    <property type="project" value="UniProtKB-KW"/>
</dbReference>
<evidence type="ECO:0000256" key="6">
    <source>
        <dbReference type="ARBA" id="ARBA00022679"/>
    </source>
</evidence>
<dbReference type="GO" id="GO:0005829">
    <property type="term" value="C:cytosol"/>
    <property type="evidence" value="ECO:0007669"/>
    <property type="project" value="TreeGrafter"/>
</dbReference>
<name>X1JKN8_9ZZZZ</name>
<dbReference type="GO" id="GO:0034628">
    <property type="term" value="P:'de novo' NAD+ biosynthetic process from L-aspartate"/>
    <property type="evidence" value="ECO:0007669"/>
    <property type="project" value="TreeGrafter"/>
</dbReference>
<keyword evidence="5" id="KW-0662">Pyridine nucleotide biosynthesis</keyword>
<evidence type="ECO:0000256" key="1">
    <source>
        <dbReference type="ARBA" id="ARBA00001966"/>
    </source>
</evidence>
<keyword evidence="7" id="KW-0479">Metal-binding</keyword>
<sequence>AVVFVHPECPPEVIELADEVASTGGMLKLARASEARKFIIGTEEGLIYRLKKENPEKKFFAAASALICHDMKLTRLEDVYLSLKEERYRVEIEDNIARRARKALNEMLKYI</sequence>
<comment type="cofactor">
    <cofactor evidence="1">
        <name>[4Fe-4S] cluster</name>
        <dbReference type="ChEBI" id="CHEBI:49883"/>
    </cofactor>
</comment>
<evidence type="ECO:0000313" key="10">
    <source>
        <dbReference type="EMBL" id="GAH95301.1"/>
    </source>
</evidence>
<keyword evidence="8" id="KW-0408">Iron</keyword>
<gene>
    <name evidence="10" type="ORF">S03H2_70612</name>
</gene>
<dbReference type="PANTHER" id="PTHR30573">
    <property type="entry name" value="QUINOLINATE SYNTHETASE A"/>
    <property type="match status" value="1"/>
</dbReference>
<feature type="non-terminal residue" evidence="10">
    <location>
        <position position="1"/>
    </location>
</feature>
<dbReference type="EMBL" id="BARU01046979">
    <property type="protein sequence ID" value="GAH95301.1"/>
    <property type="molecule type" value="Genomic_DNA"/>
</dbReference>
<dbReference type="Pfam" id="PF02445">
    <property type="entry name" value="NadA"/>
    <property type="match status" value="1"/>
</dbReference>
<keyword evidence="4" id="KW-0004">4Fe-4S</keyword>
<dbReference type="InterPro" id="IPR036094">
    <property type="entry name" value="NadA_sf"/>
</dbReference>
<proteinExistence type="predicted"/>
<keyword evidence="9" id="KW-0411">Iron-sulfur</keyword>
<accession>X1JKN8</accession>
<evidence type="ECO:0000256" key="2">
    <source>
        <dbReference type="ARBA" id="ARBA00005065"/>
    </source>
</evidence>
<dbReference type="GO" id="GO:0046872">
    <property type="term" value="F:metal ion binding"/>
    <property type="evidence" value="ECO:0007669"/>
    <property type="project" value="UniProtKB-KW"/>
</dbReference>
<reference evidence="10" key="1">
    <citation type="journal article" date="2014" name="Front. Microbiol.">
        <title>High frequency of phylogenetically diverse reductive dehalogenase-homologous genes in deep subseafloor sedimentary metagenomes.</title>
        <authorList>
            <person name="Kawai M."/>
            <person name="Futagami T."/>
            <person name="Toyoda A."/>
            <person name="Takaki Y."/>
            <person name="Nishi S."/>
            <person name="Hori S."/>
            <person name="Arai W."/>
            <person name="Tsubouchi T."/>
            <person name="Morono Y."/>
            <person name="Uchiyama I."/>
            <person name="Ito T."/>
            <person name="Fujiyama A."/>
            <person name="Inagaki F."/>
            <person name="Takami H."/>
        </authorList>
    </citation>
    <scope>NUCLEOTIDE SEQUENCE</scope>
    <source>
        <strain evidence="10">Expedition CK06-06</strain>
    </source>
</reference>
<keyword evidence="6" id="KW-0808">Transferase</keyword>
<evidence type="ECO:0000256" key="8">
    <source>
        <dbReference type="ARBA" id="ARBA00023004"/>
    </source>
</evidence>
<dbReference type="AlphaFoldDB" id="X1JKN8"/>
<dbReference type="PANTHER" id="PTHR30573:SF0">
    <property type="entry name" value="QUINOLINATE SYNTHASE, CHLOROPLASTIC"/>
    <property type="match status" value="1"/>
</dbReference>
<dbReference type="SUPFAM" id="SSF142754">
    <property type="entry name" value="NadA-like"/>
    <property type="match status" value="1"/>
</dbReference>
<evidence type="ECO:0000256" key="3">
    <source>
        <dbReference type="ARBA" id="ARBA00012669"/>
    </source>
</evidence>
<evidence type="ECO:0000256" key="9">
    <source>
        <dbReference type="ARBA" id="ARBA00023014"/>
    </source>
</evidence>
<dbReference type="UniPathway" id="UPA00253">
    <property type="reaction ID" value="UER00327"/>
</dbReference>
<protein>
    <recommendedName>
        <fullName evidence="3">quinolinate synthase</fullName>
        <ecNumber evidence="3">2.5.1.72</ecNumber>
    </recommendedName>
</protein>
<dbReference type="GO" id="GO:0008987">
    <property type="term" value="F:quinolinate synthetase A activity"/>
    <property type="evidence" value="ECO:0007669"/>
    <property type="project" value="InterPro"/>
</dbReference>
<organism evidence="10">
    <name type="scientific">marine sediment metagenome</name>
    <dbReference type="NCBI Taxonomy" id="412755"/>
    <lineage>
        <taxon>unclassified sequences</taxon>
        <taxon>metagenomes</taxon>
        <taxon>ecological metagenomes</taxon>
    </lineage>
</organism>